<dbReference type="InterPro" id="IPR018581">
    <property type="entry name" value="T3SS_pilus_HrpA"/>
</dbReference>
<accession>A0A0P9LJU4</accession>
<dbReference type="GO" id="GO:0005615">
    <property type="term" value="C:extracellular space"/>
    <property type="evidence" value="ECO:0007669"/>
    <property type="project" value="InterPro"/>
</dbReference>
<evidence type="ECO:0000313" key="3">
    <source>
        <dbReference type="Proteomes" id="UP000050564"/>
    </source>
</evidence>
<name>A0A0P9LJU4_PSECA</name>
<sequence length="89" mass="9696">MAGKVDRNNQTNYDTSKMPSGHVNDESVTAQQDANKTLDITQASLIKLQTAEQVRKMKMDTMNLIASGKQDSANKIMSSMAKTASGINF</sequence>
<gene>
    <name evidence="2" type="ORF">ALO81_01236</name>
</gene>
<reference evidence="2 3" key="1">
    <citation type="submission" date="2015-09" db="EMBL/GenBank/DDBJ databases">
        <title>Genome announcement of multiple Pseudomonas syringae strains.</title>
        <authorList>
            <person name="Thakur S."/>
            <person name="Wang P.W."/>
            <person name="Gong Y."/>
            <person name="Weir B.S."/>
            <person name="Guttman D.S."/>
        </authorList>
    </citation>
    <scope>NUCLEOTIDE SEQUENCE [LARGE SCALE GENOMIC DNA]</scope>
    <source>
        <strain evidence="2 3">ICMP2823</strain>
    </source>
</reference>
<evidence type="ECO:0008006" key="4">
    <source>
        <dbReference type="Google" id="ProtNLM"/>
    </source>
</evidence>
<organism evidence="2 3">
    <name type="scientific">Pseudomonas cannabina</name>
    <dbReference type="NCBI Taxonomy" id="86840"/>
    <lineage>
        <taxon>Bacteria</taxon>
        <taxon>Pseudomonadati</taxon>
        <taxon>Pseudomonadota</taxon>
        <taxon>Gammaproteobacteria</taxon>
        <taxon>Pseudomonadales</taxon>
        <taxon>Pseudomonadaceae</taxon>
        <taxon>Pseudomonas</taxon>
    </lineage>
</organism>
<proteinExistence type="predicted"/>
<comment type="caution">
    <text evidence="2">The sequence shown here is derived from an EMBL/GenBank/DDBJ whole genome shotgun (WGS) entry which is preliminary data.</text>
</comment>
<dbReference type="RefSeq" id="WP_054999387.1">
    <property type="nucleotide sequence ID" value="NZ_FNKU01000001.1"/>
</dbReference>
<evidence type="ECO:0000313" key="2">
    <source>
        <dbReference type="EMBL" id="KPW78065.1"/>
    </source>
</evidence>
<dbReference type="Proteomes" id="UP000050564">
    <property type="component" value="Unassembled WGS sequence"/>
</dbReference>
<feature type="region of interest" description="Disordered" evidence="1">
    <location>
        <begin position="1"/>
        <end position="31"/>
    </location>
</feature>
<dbReference type="EMBL" id="LJPX01000163">
    <property type="protein sequence ID" value="KPW78065.1"/>
    <property type="molecule type" value="Genomic_DNA"/>
</dbReference>
<dbReference type="PATRIC" id="fig|86840.3.peg.1711"/>
<feature type="compositionally biased region" description="Polar residues" evidence="1">
    <location>
        <begin position="8"/>
        <end position="18"/>
    </location>
</feature>
<dbReference type="AlphaFoldDB" id="A0A0P9LJU4"/>
<evidence type="ECO:0000256" key="1">
    <source>
        <dbReference type="SAM" id="MobiDB-lite"/>
    </source>
</evidence>
<dbReference type="Pfam" id="PF09589">
    <property type="entry name" value="HrpA_pilin"/>
    <property type="match status" value="1"/>
</dbReference>
<protein>
    <recommendedName>
        <fullName evidence="4">HrpA</fullName>
    </recommendedName>
</protein>